<evidence type="ECO:0000256" key="2">
    <source>
        <dbReference type="ARBA" id="ARBA00004496"/>
    </source>
</evidence>
<dbReference type="Gene3D" id="1.25.40.280">
    <property type="entry name" value="alix/aip1 like domains"/>
    <property type="match status" value="1"/>
</dbReference>
<dbReference type="Pfam" id="PF13949">
    <property type="entry name" value="ALIX_LYPXL_bnd"/>
    <property type="match status" value="1"/>
</dbReference>
<proteinExistence type="predicted"/>
<dbReference type="GO" id="GO:0043328">
    <property type="term" value="P:protein transport to vacuole involved in ubiquitin-dependent protein catabolic process via the multivesicular body sorting pathway"/>
    <property type="evidence" value="ECO:0007669"/>
    <property type="project" value="TreeGrafter"/>
</dbReference>
<dbReference type="CDD" id="cd09242">
    <property type="entry name" value="BRO1_ScBro1_like"/>
    <property type="match status" value="1"/>
</dbReference>
<dbReference type="GO" id="GO:0005768">
    <property type="term" value="C:endosome"/>
    <property type="evidence" value="ECO:0007669"/>
    <property type="project" value="UniProtKB-SubCell"/>
</dbReference>
<dbReference type="PANTHER" id="PTHR23030:SF30">
    <property type="entry name" value="TYROSINE-PROTEIN PHOSPHATASE NON-RECEPTOR TYPE 23"/>
    <property type="match status" value="1"/>
</dbReference>
<reference evidence="9 10" key="1">
    <citation type="journal article" date="2020" name="ISME J.">
        <title>Uncovering the hidden diversity of litter-decomposition mechanisms in mushroom-forming fungi.</title>
        <authorList>
            <person name="Floudas D."/>
            <person name="Bentzer J."/>
            <person name="Ahren D."/>
            <person name="Johansson T."/>
            <person name="Persson P."/>
            <person name="Tunlid A."/>
        </authorList>
    </citation>
    <scope>NUCLEOTIDE SEQUENCE [LARGE SCALE GENOMIC DNA]</scope>
    <source>
        <strain evidence="9 10">CBS 291.85</strain>
    </source>
</reference>
<dbReference type="Gene3D" id="1.20.120.560">
    <property type="entry name" value="alix/aip1 in complex with the ypdl late domain"/>
    <property type="match status" value="1"/>
</dbReference>
<comment type="subcellular location">
    <subcellularLocation>
        <location evidence="2">Cytoplasm</location>
    </subcellularLocation>
    <subcellularLocation>
        <location evidence="1">Endosome</location>
    </subcellularLocation>
</comment>
<evidence type="ECO:0000313" key="10">
    <source>
        <dbReference type="Proteomes" id="UP000559256"/>
    </source>
</evidence>
<feature type="compositionally biased region" description="Low complexity" evidence="7">
    <location>
        <begin position="993"/>
        <end position="1008"/>
    </location>
</feature>
<feature type="compositionally biased region" description="Low complexity" evidence="7">
    <location>
        <begin position="919"/>
        <end position="932"/>
    </location>
</feature>
<organism evidence="9 10">
    <name type="scientific">Tetrapyrgos nigripes</name>
    <dbReference type="NCBI Taxonomy" id="182062"/>
    <lineage>
        <taxon>Eukaryota</taxon>
        <taxon>Fungi</taxon>
        <taxon>Dikarya</taxon>
        <taxon>Basidiomycota</taxon>
        <taxon>Agaricomycotina</taxon>
        <taxon>Agaricomycetes</taxon>
        <taxon>Agaricomycetidae</taxon>
        <taxon>Agaricales</taxon>
        <taxon>Marasmiineae</taxon>
        <taxon>Marasmiaceae</taxon>
        <taxon>Tetrapyrgos</taxon>
    </lineage>
</organism>
<gene>
    <name evidence="9" type="ORF">D9758_005321</name>
</gene>
<evidence type="ECO:0000259" key="8">
    <source>
        <dbReference type="PROSITE" id="PS51180"/>
    </source>
</evidence>
<feature type="compositionally biased region" description="Pro residues" evidence="7">
    <location>
        <begin position="796"/>
        <end position="811"/>
    </location>
</feature>
<dbReference type="InterPro" id="IPR025304">
    <property type="entry name" value="ALIX_V_dom"/>
</dbReference>
<feature type="compositionally biased region" description="Pro residues" evidence="7">
    <location>
        <begin position="960"/>
        <end position="975"/>
    </location>
</feature>
<dbReference type="OrthoDB" id="2141925at2759"/>
<dbReference type="InterPro" id="IPR038499">
    <property type="entry name" value="BRO1_sf"/>
</dbReference>
<dbReference type="PROSITE" id="PS51180">
    <property type="entry name" value="BRO1"/>
    <property type="match status" value="1"/>
</dbReference>
<keyword evidence="4" id="KW-0967">Endosome</keyword>
<dbReference type="SMART" id="SM01041">
    <property type="entry name" value="BRO1"/>
    <property type="match status" value="1"/>
</dbReference>
<dbReference type="Gene3D" id="1.20.140.50">
    <property type="entry name" value="alix/aip1 like domains"/>
    <property type="match status" value="1"/>
</dbReference>
<dbReference type="InterPro" id="IPR004328">
    <property type="entry name" value="BRO1_dom"/>
</dbReference>
<feature type="compositionally biased region" description="Polar residues" evidence="7">
    <location>
        <begin position="782"/>
        <end position="794"/>
    </location>
</feature>
<name>A0A8H5GHJ3_9AGAR</name>
<evidence type="ECO:0000256" key="4">
    <source>
        <dbReference type="ARBA" id="ARBA00022753"/>
    </source>
</evidence>
<feature type="compositionally biased region" description="Pro residues" evidence="7">
    <location>
        <begin position="933"/>
        <end position="944"/>
    </location>
</feature>
<dbReference type="PANTHER" id="PTHR23030">
    <property type="entry name" value="PCD6 INTERACTING PROTEIN-RELATED"/>
    <property type="match status" value="1"/>
</dbReference>
<keyword evidence="6" id="KW-0175">Coiled coil</keyword>
<feature type="compositionally biased region" description="Low complexity" evidence="7">
    <location>
        <begin position="900"/>
        <end position="909"/>
    </location>
</feature>
<evidence type="ECO:0000256" key="7">
    <source>
        <dbReference type="SAM" id="MobiDB-lite"/>
    </source>
</evidence>
<evidence type="ECO:0000256" key="1">
    <source>
        <dbReference type="ARBA" id="ARBA00004177"/>
    </source>
</evidence>
<dbReference type="EMBL" id="JAACJM010000028">
    <property type="protein sequence ID" value="KAF5365194.1"/>
    <property type="molecule type" value="Genomic_DNA"/>
</dbReference>
<feature type="compositionally biased region" description="Pro residues" evidence="7">
    <location>
        <begin position="764"/>
        <end position="779"/>
    </location>
</feature>
<keyword evidence="10" id="KW-1185">Reference proteome</keyword>
<sequence>MAHQSPMISIPRKSTDEVDWTTPIRNIIAQSYGESPDNYATECATLQRCRQDAVRGAGSDTTARDLLYKYFGQLELLELRFSEIRVQFPWRDAFTNKLITQTSIAYEKASILFQIAATHSAIASSQSRSDPEGIKRAFYFFRTCAGMLTYINENFLHAPSTDLSREVVKFLVSIILAQATEVFFEKCTEEKKGAALVSKIGSQAAYMYTTLTEEVKEFMGKGIFERNWITLIQVKAKYFSSLSQYYRALADSAANKHGDALARLILAETHAKEAHRLASSFSASFTYATCPTLPADAGTSISERTKAHLALVSDKKAEAQRENDLIYNAIIPAAEALPTIDKTAVATPIPIQEVYGTPEVQKTIGQDIFLRLVPLSVHESASVYSEEKAKLVRGEVEKAEGAEGEVRSALESMGVKAGLVRFRVMAEGEMGSEEEVPVDVRRWKEDITLMEEREPVEGIMRELNRLKENVKRELDDSARDLEIESRECEMMRVKYDHRWEQDPSSGLTKDLRTDLKSHYGSLEAASKSDQQVIALWDSVKGDIAILMSPEVENVFRASTERSSVGLLDLDVGEGDDSAERAKIGQLVSEIDERLGRLNKISRERNEVLKDLKDKIQSDDVSHLLLLNRRNTGVEPALFAAELEKFRPYQQRLAATIQHQNVAIQEISSFWKTLRDTAGRGAGARKWEEREKKKKDTVRRFSKARDGYMEVKDGLAKGLHFYNELTQLTSSLRHNVRMFVTRRAAERESLASKLEVEKRLSAASSPPPVAAKPPIPPPPSASDLTSSFGSMNLQGTPPIPPAPSVSSPPPPQLQHNRQGSLYSQPQTPVGSVPPPPSQYNPSPSPAPSSYSPALALPPPPPQPHQSSYMSPPPPPPQQQSYQSFSSPSPPQNDPYASLGMFNPSSNSSASAPPPPPPQQPQFTQQYPSYMPSVPSAPPSAPPPPQQQYNQYHYQPQQQQHQPPPQQQYGFPPPPAPSQQGYRGYGYGTPPPQGGTPQHQHQQQPTNGYPGFPPPPSQGYDGYNYGQR</sequence>
<feature type="domain" description="BRO1" evidence="8">
    <location>
        <begin position="6"/>
        <end position="406"/>
    </location>
</feature>
<feature type="compositionally biased region" description="Pro residues" evidence="7">
    <location>
        <begin position="830"/>
        <end position="845"/>
    </location>
</feature>
<evidence type="ECO:0000256" key="6">
    <source>
        <dbReference type="SAM" id="Coils"/>
    </source>
</evidence>
<protein>
    <recommendedName>
        <fullName evidence="5">BRO domain-containing protein 1</fullName>
    </recommendedName>
</protein>
<feature type="compositionally biased region" description="Polar residues" evidence="7">
    <location>
        <begin position="812"/>
        <end position="821"/>
    </location>
</feature>
<accession>A0A8H5GHJ3</accession>
<evidence type="ECO:0000313" key="9">
    <source>
        <dbReference type="EMBL" id="KAF5365194.1"/>
    </source>
</evidence>
<dbReference type="AlphaFoldDB" id="A0A8H5GHJ3"/>
<evidence type="ECO:0000256" key="5">
    <source>
        <dbReference type="ARBA" id="ARBA00041284"/>
    </source>
</evidence>
<comment type="caution">
    <text evidence="9">The sequence shown here is derived from an EMBL/GenBank/DDBJ whole genome shotgun (WGS) entry which is preliminary data.</text>
</comment>
<feature type="coiled-coil region" evidence="6">
    <location>
        <begin position="456"/>
        <end position="487"/>
    </location>
</feature>
<keyword evidence="3" id="KW-0963">Cytoplasm</keyword>
<evidence type="ECO:0000256" key="3">
    <source>
        <dbReference type="ARBA" id="ARBA00022490"/>
    </source>
</evidence>
<dbReference type="Pfam" id="PF03097">
    <property type="entry name" value="BRO1"/>
    <property type="match status" value="1"/>
</dbReference>
<feature type="region of interest" description="Disordered" evidence="7">
    <location>
        <begin position="757"/>
        <end position="1026"/>
    </location>
</feature>
<dbReference type="Proteomes" id="UP000559256">
    <property type="component" value="Unassembled WGS sequence"/>
</dbReference>
<feature type="compositionally biased region" description="Low complexity" evidence="7">
    <location>
        <begin position="945"/>
        <end position="959"/>
    </location>
</feature>